<evidence type="ECO:0000313" key="12">
    <source>
        <dbReference type="Proteomes" id="UP001439008"/>
    </source>
</evidence>
<keyword evidence="6" id="KW-1278">Translocase</keyword>
<keyword evidence="9 10" id="KW-0472">Membrane</keyword>
<accession>A0ABV2AJY7</accession>
<keyword evidence="7 10" id="KW-1133">Transmembrane helix</keyword>
<evidence type="ECO:0000313" key="11">
    <source>
        <dbReference type="EMBL" id="MES1919947.1"/>
    </source>
</evidence>
<name>A0ABV2AJY7_9EUKA</name>
<feature type="transmembrane region" description="Helical" evidence="10">
    <location>
        <begin position="43"/>
        <end position="61"/>
    </location>
</feature>
<dbReference type="Proteomes" id="UP001439008">
    <property type="component" value="Unassembled WGS sequence"/>
</dbReference>
<keyword evidence="12" id="KW-1185">Reference proteome</keyword>
<evidence type="ECO:0000256" key="5">
    <source>
        <dbReference type="ARBA" id="ARBA00022842"/>
    </source>
</evidence>
<evidence type="ECO:0000256" key="10">
    <source>
        <dbReference type="SAM" id="Phobius"/>
    </source>
</evidence>
<evidence type="ECO:0000256" key="6">
    <source>
        <dbReference type="ARBA" id="ARBA00022967"/>
    </source>
</evidence>
<keyword evidence="3" id="KW-0813">Transport</keyword>
<evidence type="ECO:0000256" key="3">
    <source>
        <dbReference type="ARBA" id="ARBA00022448"/>
    </source>
</evidence>
<evidence type="ECO:0000256" key="1">
    <source>
        <dbReference type="ARBA" id="ARBA00004127"/>
    </source>
</evidence>
<feature type="transmembrane region" description="Helical" evidence="10">
    <location>
        <begin position="133"/>
        <end position="152"/>
    </location>
</feature>
<proteinExistence type="predicted"/>
<keyword evidence="4 10" id="KW-0812">Transmembrane</keyword>
<comment type="caution">
    <text evidence="11">The sequence shown here is derived from an EMBL/GenBank/DDBJ whole genome shotgun (WGS) entry which is preliminary data.</text>
</comment>
<gene>
    <name evidence="11" type="ORF">MHBO_001689</name>
</gene>
<dbReference type="Pfam" id="PF03030">
    <property type="entry name" value="H_PPase"/>
    <property type="match status" value="1"/>
</dbReference>
<sequence>YAAGQMVLEVRRQFQNGKILSGEEEPDYDKCIKVATEASLGETIFPLLLILSSVVVGCVLGERAITGYVFAAQLSAITLGIASNNMGGAWDNSKKYIESGALGEGKGKNTDVHYAAVVGDTVGDPMKDTSGPALNTLIKIMAISILVFAGIFPREPIFKRLIG</sequence>
<protein>
    <recommendedName>
        <fullName evidence="2">H(+)-exporting diphosphatase</fullName>
        <ecNumber evidence="2">7.1.3.1</ecNumber>
    </recommendedName>
</protein>
<dbReference type="EC" id="7.1.3.1" evidence="2"/>
<keyword evidence="8" id="KW-0406">Ion transport</keyword>
<reference evidence="11 12" key="1">
    <citation type="journal article" date="2024" name="BMC Biol.">
        <title>Comparative genomics of Ascetosporea gives new insight into the evolutionary basis for animal parasitism in Rhizaria.</title>
        <authorList>
            <person name="Hiltunen Thoren M."/>
            <person name="Onut-Brannstrom I."/>
            <person name="Alfjorden A."/>
            <person name="Peckova H."/>
            <person name="Swords F."/>
            <person name="Hooper C."/>
            <person name="Holzer A.S."/>
            <person name="Bass D."/>
            <person name="Burki F."/>
        </authorList>
    </citation>
    <scope>NUCLEOTIDE SEQUENCE [LARGE SCALE GENOMIC DNA]</scope>
    <source>
        <strain evidence="11">20-A016</strain>
    </source>
</reference>
<evidence type="ECO:0000256" key="9">
    <source>
        <dbReference type="ARBA" id="ARBA00023136"/>
    </source>
</evidence>
<dbReference type="PANTHER" id="PTHR31998">
    <property type="entry name" value="K(+)-INSENSITIVE PYROPHOSPHATE-ENERGIZED PROTON PUMP"/>
    <property type="match status" value="1"/>
</dbReference>
<keyword evidence="5" id="KW-0460">Magnesium</keyword>
<organism evidence="11 12">
    <name type="scientific">Bonamia ostreae</name>
    <dbReference type="NCBI Taxonomy" id="126728"/>
    <lineage>
        <taxon>Eukaryota</taxon>
        <taxon>Sar</taxon>
        <taxon>Rhizaria</taxon>
        <taxon>Endomyxa</taxon>
        <taxon>Ascetosporea</taxon>
        <taxon>Haplosporida</taxon>
        <taxon>Bonamia</taxon>
    </lineage>
</organism>
<evidence type="ECO:0000256" key="7">
    <source>
        <dbReference type="ARBA" id="ARBA00022989"/>
    </source>
</evidence>
<feature type="transmembrane region" description="Helical" evidence="10">
    <location>
        <begin position="68"/>
        <end position="86"/>
    </location>
</feature>
<dbReference type="EMBL" id="JBDODL010000453">
    <property type="protein sequence ID" value="MES1919947.1"/>
    <property type="molecule type" value="Genomic_DNA"/>
</dbReference>
<feature type="non-terminal residue" evidence="11">
    <location>
        <position position="1"/>
    </location>
</feature>
<dbReference type="InterPro" id="IPR004131">
    <property type="entry name" value="PPase-energised_H-pump"/>
</dbReference>
<evidence type="ECO:0000256" key="4">
    <source>
        <dbReference type="ARBA" id="ARBA00022692"/>
    </source>
</evidence>
<evidence type="ECO:0000256" key="8">
    <source>
        <dbReference type="ARBA" id="ARBA00023065"/>
    </source>
</evidence>
<comment type="subcellular location">
    <subcellularLocation>
        <location evidence="1">Endomembrane system</location>
        <topology evidence="1">Multi-pass membrane protein</topology>
    </subcellularLocation>
</comment>
<evidence type="ECO:0000256" key="2">
    <source>
        <dbReference type="ARBA" id="ARBA00013242"/>
    </source>
</evidence>